<sequence>MKMRGVTPGTRTLFEGLVVVSFVLTIAQSLLQAESSFAVNDTAIALTKLFIGPLIGLALAFAVSRLRSVIAAVLYLVLMIIAVLITASDIAAGDPLNLIFIIGLVAVICDVAAALIIMKWIVGRREVSA</sequence>
<dbReference type="AlphaFoldDB" id="A0A8J2V171"/>
<feature type="transmembrane region" description="Helical" evidence="1">
    <location>
        <begin position="43"/>
        <end position="62"/>
    </location>
</feature>
<proteinExistence type="predicted"/>
<keyword evidence="1" id="KW-0812">Transmembrane</keyword>
<feature type="transmembrane region" description="Helical" evidence="1">
    <location>
        <begin position="69"/>
        <end position="92"/>
    </location>
</feature>
<protein>
    <submittedName>
        <fullName evidence="2">Uncharacterized protein</fullName>
    </submittedName>
</protein>
<evidence type="ECO:0000256" key="1">
    <source>
        <dbReference type="SAM" id="Phobius"/>
    </source>
</evidence>
<dbReference type="RefSeq" id="WP_188160046.1">
    <property type="nucleotide sequence ID" value="NZ_BMGH01000001.1"/>
</dbReference>
<keyword evidence="1" id="KW-1133">Transmembrane helix</keyword>
<evidence type="ECO:0000313" key="2">
    <source>
        <dbReference type="EMBL" id="GGD01806.1"/>
    </source>
</evidence>
<reference evidence="2" key="2">
    <citation type="submission" date="2020-09" db="EMBL/GenBank/DDBJ databases">
        <authorList>
            <person name="Sun Q."/>
            <person name="Zhou Y."/>
        </authorList>
    </citation>
    <scope>NUCLEOTIDE SEQUENCE</scope>
    <source>
        <strain evidence="2">CGMCC 1.12921</strain>
    </source>
</reference>
<name>A0A8J2V171_9PROT</name>
<evidence type="ECO:0000313" key="3">
    <source>
        <dbReference type="Proteomes" id="UP000613582"/>
    </source>
</evidence>
<feature type="transmembrane region" description="Helical" evidence="1">
    <location>
        <begin position="98"/>
        <end position="122"/>
    </location>
</feature>
<keyword evidence="3" id="KW-1185">Reference proteome</keyword>
<dbReference type="EMBL" id="BMGH01000001">
    <property type="protein sequence ID" value="GGD01806.1"/>
    <property type="molecule type" value="Genomic_DNA"/>
</dbReference>
<accession>A0A8J2V171</accession>
<dbReference type="Proteomes" id="UP000613582">
    <property type="component" value="Unassembled WGS sequence"/>
</dbReference>
<feature type="transmembrane region" description="Helical" evidence="1">
    <location>
        <begin position="12"/>
        <end position="31"/>
    </location>
</feature>
<organism evidence="2 3">
    <name type="scientific">Aquisalinus flavus</name>
    <dbReference type="NCBI Taxonomy" id="1526572"/>
    <lineage>
        <taxon>Bacteria</taxon>
        <taxon>Pseudomonadati</taxon>
        <taxon>Pseudomonadota</taxon>
        <taxon>Alphaproteobacteria</taxon>
        <taxon>Parvularculales</taxon>
        <taxon>Parvularculaceae</taxon>
        <taxon>Aquisalinus</taxon>
    </lineage>
</organism>
<gene>
    <name evidence="2" type="ORF">GCM10011342_08590</name>
</gene>
<keyword evidence="1" id="KW-0472">Membrane</keyword>
<reference evidence="2" key="1">
    <citation type="journal article" date="2014" name="Int. J. Syst. Evol. Microbiol.">
        <title>Complete genome sequence of Corynebacterium casei LMG S-19264T (=DSM 44701T), isolated from a smear-ripened cheese.</title>
        <authorList>
            <consortium name="US DOE Joint Genome Institute (JGI-PGF)"/>
            <person name="Walter F."/>
            <person name="Albersmeier A."/>
            <person name="Kalinowski J."/>
            <person name="Ruckert C."/>
        </authorList>
    </citation>
    <scope>NUCLEOTIDE SEQUENCE</scope>
    <source>
        <strain evidence="2">CGMCC 1.12921</strain>
    </source>
</reference>
<comment type="caution">
    <text evidence="2">The sequence shown here is derived from an EMBL/GenBank/DDBJ whole genome shotgun (WGS) entry which is preliminary data.</text>
</comment>